<dbReference type="Proteomes" id="UP001054801">
    <property type="component" value="Chromosome"/>
</dbReference>
<dbReference type="GO" id="GO:0003677">
    <property type="term" value="F:DNA binding"/>
    <property type="evidence" value="ECO:0007669"/>
    <property type="project" value="UniProtKB-KW"/>
</dbReference>
<name>A0ABY3SZ39_9GAMM</name>
<evidence type="ECO:0000313" key="2">
    <source>
        <dbReference type="EMBL" id="UJS24793.1"/>
    </source>
</evidence>
<keyword evidence="2" id="KW-0238">DNA-binding</keyword>
<proteinExistence type="predicted"/>
<dbReference type="InterPro" id="IPR010985">
    <property type="entry name" value="Ribbon_hlx_hlx"/>
</dbReference>
<dbReference type="EMBL" id="CP091244">
    <property type="protein sequence ID" value="UJS24793.1"/>
    <property type="molecule type" value="Genomic_DNA"/>
</dbReference>
<keyword evidence="3" id="KW-1185">Reference proteome</keyword>
<dbReference type="InterPro" id="IPR013321">
    <property type="entry name" value="Arc_rbn_hlx_hlx"/>
</dbReference>
<evidence type="ECO:0000313" key="3">
    <source>
        <dbReference type="Proteomes" id="UP001054801"/>
    </source>
</evidence>
<dbReference type="Gene3D" id="1.10.1220.10">
    <property type="entry name" value="Met repressor-like"/>
    <property type="match status" value="1"/>
</dbReference>
<gene>
    <name evidence="2" type="ORF">L2Y54_01785</name>
</gene>
<feature type="domain" description="Arc-like DNA binding" evidence="1">
    <location>
        <begin position="3"/>
        <end position="41"/>
    </location>
</feature>
<accession>A0ABY3SZ39</accession>
<dbReference type="SUPFAM" id="SSF47598">
    <property type="entry name" value="Ribbon-helix-helix"/>
    <property type="match status" value="1"/>
</dbReference>
<sequence length="109" mass="12375">MSKQNPPFPLRIEAETRAKLEAIAKANGRSLNAQIALILDNFLQLNPEAIPVSEEYMTVQDARAFMEEEFRKMYENLLKAGLKPVKDITPDEALSVARDSMQQVVDKRK</sequence>
<dbReference type="Pfam" id="PF03869">
    <property type="entry name" value="Arc"/>
    <property type="match status" value="1"/>
</dbReference>
<evidence type="ECO:0000259" key="1">
    <source>
        <dbReference type="Pfam" id="PF03869"/>
    </source>
</evidence>
<protein>
    <submittedName>
        <fullName evidence="2">Arc family DNA-binding protein</fullName>
    </submittedName>
</protein>
<dbReference type="RefSeq" id="WP_236499492.1">
    <property type="nucleotide sequence ID" value="NZ_CP091244.1"/>
</dbReference>
<dbReference type="InterPro" id="IPR005569">
    <property type="entry name" value="Arc_DNA-bd_dom"/>
</dbReference>
<reference evidence="2" key="1">
    <citation type="journal article" date="2022" name="Microorganisms">
        <title>Two New Species of Filamentous Sulfur Bacteria of the Genus Thiothrix, Thiothrix winogradskyi sp. nov. and 'Candidatus Thiothrix sulfatifontis' sp. nov.</title>
        <authorList>
            <person name="Ravin N.V."/>
            <person name="Rossetti S."/>
            <person name="Beletsky A.V."/>
            <person name="Kadnikov V.V."/>
            <person name="Rudenko T.S."/>
            <person name="Smolyakov D.D."/>
            <person name="Moskvitina M.I."/>
            <person name="Gureeva M.V."/>
            <person name="Mardanov A.V."/>
            <person name="Grabovich M.Y."/>
        </authorList>
    </citation>
    <scope>NUCLEOTIDE SEQUENCE</scope>
    <source>
        <strain evidence="2">CT3</strain>
    </source>
</reference>
<organism evidence="2 3">
    <name type="scientific">Thiothrix winogradskyi</name>
    <dbReference type="NCBI Taxonomy" id="96472"/>
    <lineage>
        <taxon>Bacteria</taxon>
        <taxon>Pseudomonadati</taxon>
        <taxon>Pseudomonadota</taxon>
        <taxon>Gammaproteobacteria</taxon>
        <taxon>Thiotrichales</taxon>
        <taxon>Thiotrichaceae</taxon>
        <taxon>Thiothrix</taxon>
    </lineage>
</organism>